<proteinExistence type="inferred from homology"/>
<feature type="transmembrane region" description="Helical" evidence="9">
    <location>
        <begin position="270"/>
        <end position="293"/>
    </location>
</feature>
<keyword evidence="11" id="KW-1185">Reference proteome</keyword>
<dbReference type="Pfam" id="PF05525">
    <property type="entry name" value="Branch_AA_trans"/>
    <property type="match status" value="1"/>
</dbReference>
<evidence type="ECO:0000256" key="8">
    <source>
        <dbReference type="ARBA" id="ARBA00023136"/>
    </source>
</evidence>
<gene>
    <name evidence="10" type="primary">brnQ</name>
    <name evidence="10" type="ORF">H9L01_09285</name>
</gene>
<keyword evidence="8 9" id="KW-0472">Membrane</keyword>
<keyword evidence="4" id="KW-1003">Cell membrane</keyword>
<feature type="transmembrane region" description="Helical" evidence="9">
    <location>
        <begin position="7"/>
        <end position="27"/>
    </location>
</feature>
<evidence type="ECO:0000256" key="2">
    <source>
        <dbReference type="ARBA" id="ARBA00008540"/>
    </source>
</evidence>
<dbReference type="GO" id="GO:0005886">
    <property type="term" value="C:plasma membrane"/>
    <property type="evidence" value="ECO:0007669"/>
    <property type="project" value="UniProtKB-SubCell"/>
</dbReference>
<evidence type="ECO:0000313" key="11">
    <source>
        <dbReference type="Proteomes" id="UP000515928"/>
    </source>
</evidence>
<feature type="transmembrane region" description="Helical" evidence="9">
    <location>
        <begin position="313"/>
        <end position="333"/>
    </location>
</feature>
<dbReference type="GO" id="GO:0015190">
    <property type="term" value="F:L-leucine transmembrane transporter activity"/>
    <property type="evidence" value="ECO:0007669"/>
    <property type="project" value="TreeGrafter"/>
</dbReference>
<reference evidence="10 11" key="1">
    <citation type="submission" date="2020-08" db="EMBL/GenBank/DDBJ databases">
        <title>Genome sequence of Erysipelothrix inopinata DSM 15511T.</title>
        <authorList>
            <person name="Hyun D.-W."/>
            <person name="Bae J.-W."/>
        </authorList>
    </citation>
    <scope>NUCLEOTIDE SEQUENCE [LARGE SCALE GENOMIC DNA]</scope>
    <source>
        <strain evidence="10 11">DSM 15511</strain>
    </source>
</reference>
<dbReference type="PANTHER" id="PTHR30588:SF0">
    <property type="entry name" value="BRANCHED-CHAIN AMINO ACID PERMEASE BRNQ"/>
    <property type="match status" value="1"/>
</dbReference>
<dbReference type="GO" id="GO:0015818">
    <property type="term" value="P:isoleucine transport"/>
    <property type="evidence" value="ECO:0007669"/>
    <property type="project" value="TreeGrafter"/>
</dbReference>
<dbReference type="PANTHER" id="PTHR30588">
    <property type="entry name" value="BRANCHED-CHAIN AMINO ACID TRANSPORT SYSTEM 2 CARRIER PROTEIN"/>
    <property type="match status" value="1"/>
</dbReference>
<comment type="subcellular location">
    <subcellularLocation>
        <location evidence="1 9">Cell membrane</location>
        <topology evidence="1 9">Multi-pass membrane protein</topology>
    </subcellularLocation>
</comment>
<feature type="transmembrane region" description="Helical" evidence="9">
    <location>
        <begin position="116"/>
        <end position="136"/>
    </location>
</feature>
<feature type="transmembrane region" description="Helical" evidence="9">
    <location>
        <begin position="196"/>
        <end position="216"/>
    </location>
</feature>
<sequence>MRFKRSEFLAITLMFFSMFFGAGNLIFPTIIGHVSGEYLIFGLVGFAITAIVIPIIGIITVSKSEGMEPLASRVSPYFGTFFTFSVLFAIGPGLAMPRTGILPFEIGIKPLLSQNLGIWQVVFTLIFFLTVYLLSIRPNKLVDIMGKIITPTLLLLILILFLSILVKQPLNLNVPAEAPNKTFFNAFLEGYQTLDALAALNYGTVIVFTIQQYNVTDRQEQLSLAKKFGILTGIILLLVYSVLSLIGALTPTQGFTNGADIISSVGTNNLGFIGQIMIAAIFTLACLATCTGLTTSISRYFSQRFTKTTYKQWVIGLVAFSFLIANFGLDTLLTVSVPFLMSLYPVSLMLIILGFFDYFNKNNNRVYKMVIPFVFVISIIDVLITNNILPNIFAWIPLQDYGLAWLLPTLILIAISTFIPKHKKDDTNLN</sequence>
<dbReference type="KEGG" id="eio:H9L01_09285"/>
<feature type="transmembrane region" description="Helical" evidence="9">
    <location>
        <begin position="74"/>
        <end position="96"/>
    </location>
</feature>
<feature type="transmembrane region" description="Helical" evidence="9">
    <location>
        <begin position="401"/>
        <end position="419"/>
    </location>
</feature>
<evidence type="ECO:0000256" key="3">
    <source>
        <dbReference type="ARBA" id="ARBA00022448"/>
    </source>
</evidence>
<protein>
    <recommendedName>
        <fullName evidence="9">Branched-chain amino acid transport system carrier protein</fullName>
    </recommendedName>
</protein>
<dbReference type="GO" id="GO:0015188">
    <property type="term" value="F:L-isoleucine transmembrane transporter activity"/>
    <property type="evidence" value="ECO:0007669"/>
    <property type="project" value="TreeGrafter"/>
</dbReference>
<feature type="transmembrane region" description="Helical" evidence="9">
    <location>
        <begin position="370"/>
        <end position="389"/>
    </location>
</feature>
<keyword evidence="3 9" id="KW-0813">Transport</keyword>
<evidence type="ECO:0000256" key="7">
    <source>
        <dbReference type="ARBA" id="ARBA00022989"/>
    </source>
</evidence>
<dbReference type="RefSeq" id="WP_187533679.1">
    <property type="nucleotide sequence ID" value="NZ_CBCSHU010000010.1"/>
</dbReference>
<evidence type="ECO:0000256" key="4">
    <source>
        <dbReference type="ARBA" id="ARBA00022475"/>
    </source>
</evidence>
<keyword evidence="7 9" id="KW-1133">Transmembrane helix</keyword>
<accession>A0A7G9RY76</accession>
<dbReference type="GO" id="GO:0005304">
    <property type="term" value="F:L-valine transmembrane transporter activity"/>
    <property type="evidence" value="ECO:0007669"/>
    <property type="project" value="TreeGrafter"/>
</dbReference>
<feature type="transmembrane region" description="Helical" evidence="9">
    <location>
        <begin position="148"/>
        <end position="166"/>
    </location>
</feature>
<name>A0A7G9RY76_9FIRM</name>
<keyword evidence="6 9" id="KW-0029">Amino-acid transport</keyword>
<dbReference type="Proteomes" id="UP000515928">
    <property type="component" value="Chromosome"/>
</dbReference>
<dbReference type="Gene3D" id="1.20.1740.10">
    <property type="entry name" value="Amino acid/polyamine transporter I"/>
    <property type="match status" value="1"/>
</dbReference>
<comment type="function">
    <text evidence="9">Component of the transport system for branched-chain amino acids.</text>
</comment>
<evidence type="ECO:0000256" key="6">
    <source>
        <dbReference type="ARBA" id="ARBA00022970"/>
    </source>
</evidence>
<evidence type="ECO:0000256" key="5">
    <source>
        <dbReference type="ARBA" id="ARBA00022692"/>
    </source>
</evidence>
<dbReference type="InterPro" id="IPR004685">
    <property type="entry name" value="Brnchd-chn_aa_trnsp_Livcs"/>
</dbReference>
<organism evidence="10 11">
    <name type="scientific">Erysipelothrix inopinata</name>
    <dbReference type="NCBI Taxonomy" id="225084"/>
    <lineage>
        <taxon>Bacteria</taxon>
        <taxon>Bacillati</taxon>
        <taxon>Bacillota</taxon>
        <taxon>Erysipelotrichia</taxon>
        <taxon>Erysipelotrichales</taxon>
        <taxon>Erysipelotrichaceae</taxon>
        <taxon>Erysipelothrix</taxon>
    </lineage>
</organism>
<evidence type="ECO:0000256" key="9">
    <source>
        <dbReference type="RuleBase" id="RU362122"/>
    </source>
</evidence>
<feature type="transmembrane region" description="Helical" evidence="9">
    <location>
        <begin position="228"/>
        <end position="250"/>
    </location>
</feature>
<keyword evidence="5 9" id="KW-0812">Transmembrane</keyword>
<dbReference type="GO" id="GO:0015820">
    <property type="term" value="P:L-leucine transport"/>
    <property type="evidence" value="ECO:0007669"/>
    <property type="project" value="TreeGrafter"/>
</dbReference>
<feature type="transmembrane region" description="Helical" evidence="9">
    <location>
        <begin position="339"/>
        <end position="358"/>
    </location>
</feature>
<comment type="similarity">
    <text evidence="2 9">Belongs to the branched chain amino acid transporter family.</text>
</comment>
<evidence type="ECO:0000256" key="1">
    <source>
        <dbReference type="ARBA" id="ARBA00004651"/>
    </source>
</evidence>
<evidence type="ECO:0000313" key="10">
    <source>
        <dbReference type="EMBL" id="QNN60551.1"/>
    </source>
</evidence>
<dbReference type="EMBL" id="CP060715">
    <property type="protein sequence ID" value="QNN60551.1"/>
    <property type="molecule type" value="Genomic_DNA"/>
</dbReference>
<feature type="transmembrane region" description="Helical" evidence="9">
    <location>
        <begin position="39"/>
        <end position="62"/>
    </location>
</feature>
<dbReference type="AlphaFoldDB" id="A0A7G9RY76"/>
<dbReference type="NCBIfam" id="TIGR00796">
    <property type="entry name" value="livcs"/>
    <property type="match status" value="1"/>
</dbReference>